<keyword evidence="18" id="KW-1185">Reference proteome</keyword>
<gene>
    <name evidence="19" type="primary">LOC106475865</name>
</gene>
<feature type="domain" description="C2H2-type" evidence="17">
    <location>
        <begin position="310"/>
        <end position="338"/>
    </location>
</feature>
<evidence type="ECO:0000256" key="8">
    <source>
        <dbReference type="ARBA" id="ARBA00022782"/>
    </source>
</evidence>
<feature type="domain" description="C2H2-type" evidence="17">
    <location>
        <begin position="622"/>
        <end position="649"/>
    </location>
</feature>
<accession>A0ABM1RW33</accession>
<keyword evidence="3" id="KW-0217">Developmental protein</keyword>
<feature type="domain" description="C2H2-type" evidence="17">
    <location>
        <begin position="109"/>
        <end position="133"/>
    </location>
</feature>
<comment type="similarity">
    <text evidence="2">Belongs to the krueppel C2H2-type zinc-finger protein family.</text>
</comment>
<feature type="domain" description="C2H2-type" evidence="17">
    <location>
        <begin position="666"/>
        <end position="694"/>
    </location>
</feature>
<reference evidence="19" key="1">
    <citation type="submission" date="2025-08" db="UniProtKB">
        <authorList>
            <consortium name="RefSeq"/>
        </authorList>
    </citation>
    <scope>IDENTIFICATION</scope>
    <source>
        <tissue evidence="19">Muscle</tissue>
    </source>
</reference>
<keyword evidence="13" id="KW-0804">Transcription</keyword>
<evidence type="ECO:0000256" key="12">
    <source>
        <dbReference type="ARBA" id="ARBA00023159"/>
    </source>
</evidence>
<keyword evidence="6" id="KW-0677">Repeat</keyword>
<keyword evidence="5" id="KW-0479">Metal-binding</keyword>
<dbReference type="Proteomes" id="UP000694941">
    <property type="component" value="Unplaced"/>
</dbReference>
<feature type="domain" description="C2H2-type" evidence="17">
    <location>
        <begin position="350"/>
        <end position="377"/>
    </location>
</feature>
<feature type="domain" description="C2H2-type" evidence="17">
    <location>
        <begin position="197"/>
        <end position="224"/>
    </location>
</feature>
<dbReference type="Gene3D" id="3.30.160.60">
    <property type="entry name" value="Classic Zinc Finger"/>
    <property type="match status" value="7"/>
</dbReference>
<dbReference type="GeneID" id="106475865"/>
<keyword evidence="8" id="KW-0221">Differentiation</keyword>
<keyword evidence="7 15" id="KW-0863">Zinc-finger</keyword>
<evidence type="ECO:0000259" key="17">
    <source>
        <dbReference type="PROSITE" id="PS50157"/>
    </source>
</evidence>
<evidence type="ECO:0000256" key="4">
    <source>
        <dbReference type="ARBA" id="ARBA00022491"/>
    </source>
</evidence>
<evidence type="ECO:0000256" key="13">
    <source>
        <dbReference type="ARBA" id="ARBA00023163"/>
    </source>
</evidence>
<feature type="domain" description="C2H2-type" evidence="17">
    <location>
        <begin position="137"/>
        <end position="165"/>
    </location>
</feature>
<evidence type="ECO:0000256" key="2">
    <source>
        <dbReference type="ARBA" id="ARBA00006991"/>
    </source>
</evidence>
<keyword evidence="10" id="KW-0805">Transcription regulation</keyword>
<feature type="domain" description="C2H2-type" evidence="17">
    <location>
        <begin position="79"/>
        <end position="101"/>
    </location>
</feature>
<feature type="region of interest" description="Disordered" evidence="16">
    <location>
        <begin position="1"/>
        <end position="34"/>
    </location>
</feature>
<evidence type="ECO:0000256" key="16">
    <source>
        <dbReference type="SAM" id="MobiDB-lite"/>
    </source>
</evidence>
<feature type="domain" description="C2H2-type" evidence="17">
    <location>
        <begin position="752"/>
        <end position="779"/>
    </location>
</feature>
<keyword evidence="11" id="KW-0238">DNA-binding</keyword>
<evidence type="ECO:0000313" key="18">
    <source>
        <dbReference type="Proteomes" id="UP000694941"/>
    </source>
</evidence>
<evidence type="ECO:0000313" key="19">
    <source>
        <dbReference type="RefSeq" id="XP_022235588.1"/>
    </source>
</evidence>
<evidence type="ECO:0000256" key="9">
    <source>
        <dbReference type="ARBA" id="ARBA00022833"/>
    </source>
</evidence>
<evidence type="ECO:0000256" key="3">
    <source>
        <dbReference type="ARBA" id="ARBA00022473"/>
    </source>
</evidence>
<organism evidence="18 19">
    <name type="scientific">Limulus polyphemus</name>
    <name type="common">Atlantic horseshoe crab</name>
    <dbReference type="NCBI Taxonomy" id="6850"/>
    <lineage>
        <taxon>Eukaryota</taxon>
        <taxon>Metazoa</taxon>
        <taxon>Ecdysozoa</taxon>
        <taxon>Arthropoda</taxon>
        <taxon>Chelicerata</taxon>
        <taxon>Merostomata</taxon>
        <taxon>Xiphosura</taxon>
        <taxon>Limulidae</taxon>
        <taxon>Limulus</taxon>
    </lineage>
</organism>
<protein>
    <submittedName>
        <fullName evidence="19">Zinc finger protein 423-like</fullName>
    </submittedName>
</protein>
<dbReference type="RefSeq" id="XP_022235588.1">
    <property type="nucleotide sequence ID" value="XM_022379880.1"/>
</dbReference>
<dbReference type="PROSITE" id="PS00028">
    <property type="entry name" value="ZINC_FINGER_C2H2_1"/>
    <property type="match status" value="13"/>
</dbReference>
<feature type="region of interest" description="Disordered" evidence="16">
    <location>
        <begin position="767"/>
        <end position="787"/>
    </location>
</feature>
<proteinExistence type="inferred from homology"/>
<dbReference type="PANTHER" id="PTHR24379">
    <property type="entry name" value="KRAB AND ZINC FINGER DOMAIN-CONTAINING"/>
    <property type="match status" value="1"/>
</dbReference>
<evidence type="ECO:0000256" key="7">
    <source>
        <dbReference type="ARBA" id="ARBA00022771"/>
    </source>
</evidence>
<keyword evidence="14" id="KW-0539">Nucleus</keyword>
<evidence type="ECO:0000256" key="14">
    <source>
        <dbReference type="ARBA" id="ARBA00023242"/>
    </source>
</evidence>
<sequence>MIGYNGDSHHNSSHPVLCNQRKANSNHSPGPTDDRLYNSVSHLNSSTSILYNQNIATFLDFETFKTSLKYHLNIAVQTYKCSKCEIQFATEDQLANHVIGHFLTTTIKHGCQYCLKLFSKPDELQKHLLEIHAIHLYWCSLCEEMFDSKVNIQVHFAVKHSRESTILKCTSCEAVFCSELDFQFHVRVAHSFRFRPFCCLLCNQGFPTEELLGHHLSTHKKQYSCKRCNKTFHVEHLLDKHVQSHHLADSLPSSEVAGDPVLSSCSSDLMANDRMTISSSDHDQIKNGMSSFAPLQISNEAINTGDHRKFCCDVCNETFFFKSQLISHHFHTHRIKTAGSQKMEQITISLFCSYCKKSFNSHSELETHVRIHAATRLIRSCDTCDEKFSSVAILAKHKLAHCKVVKEQICTTCKTNVHSKEEFTKHLKDHSGHSLPVPCIICQQTLESEEEVKLHINFHLNPADLRHSCCVCSREYVVHELIITARRENGHIYMCKQCFHAKGENLPPSECQLNCENTGTLEKHLLTHARRFRCVKCQSAFQREEKGVQVHVTTHLVQESTRHECKLCYRVLDSSAKLQCHLIEHSFNGSADYTCYVCNTVFSSPNDIQQHVQQHGSNSRIHHCSYCHQKFFFRAELNNHAFIHDSSAGSKRNHNKKQEATTTTTLKCSLCPQMFNTSADLQQHYIGSHGDRELEECRRFPDELFPRFGNLHGHIRNHAKEMKYTCAKRDKEFGLSRNLGIYIRSRSGERRYECSFCKRRFSRKENRRTHVKPHGGLKPSMWQNVST</sequence>
<feature type="domain" description="C2H2-type" evidence="17">
    <location>
        <begin position="223"/>
        <end position="245"/>
    </location>
</feature>
<evidence type="ECO:0000256" key="10">
    <source>
        <dbReference type="ARBA" id="ARBA00023015"/>
    </source>
</evidence>
<keyword evidence="4" id="KW-0678">Repressor</keyword>
<dbReference type="Pfam" id="PF00096">
    <property type="entry name" value="zf-C2H2"/>
    <property type="match status" value="1"/>
</dbReference>
<dbReference type="PROSITE" id="PS50157">
    <property type="entry name" value="ZINC_FINGER_C2H2_2"/>
    <property type="match status" value="11"/>
</dbReference>
<dbReference type="InterPro" id="IPR036236">
    <property type="entry name" value="Znf_C2H2_sf"/>
</dbReference>
<evidence type="ECO:0000256" key="6">
    <source>
        <dbReference type="ARBA" id="ARBA00022737"/>
    </source>
</evidence>
<dbReference type="SMART" id="SM00355">
    <property type="entry name" value="ZnF_C2H2"/>
    <property type="match status" value="18"/>
</dbReference>
<evidence type="ECO:0000256" key="5">
    <source>
        <dbReference type="ARBA" id="ARBA00022723"/>
    </source>
</evidence>
<dbReference type="SUPFAM" id="SSF57667">
    <property type="entry name" value="beta-beta-alpha zinc fingers"/>
    <property type="match status" value="6"/>
</dbReference>
<comment type="subcellular location">
    <subcellularLocation>
        <location evidence="1">Nucleus</location>
    </subcellularLocation>
</comment>
<keyword evidence="12" id="KW-0010">Activator</keyword>
<name>A0ABM1RW33_LIMPO</name>
<keyword evidence="9" id="KW-0862">Zinc</keyword>
<evidence type="ECO:0000256" key="1">
    <source>
        <dbReference type="ARBA" id="ARBA00004123"/>
    </source>
</evidence>
<evidence type="ECO:0000256" key="11">
    <source>
        <dbReference type="ARBA" id="ARBA00023125"/>
    </source>
</evidence>
<dbReference type="InterPro" id="IPR013087">
    <property type="entry name" value="Znf_C2H2_type"/>
</dbReference>
<dbReference type="PANTHER" id="PTHR24379:SF128">
    <property type="entry name" value="C2H2-TYPE DOMAIN-CONTAINING PROTEIN"/>
    <property type="match status" value="1"/>
</dbReference>
<feature type="domain" description="C2H2-type" evidence="17">
    <location>
        <begin position="593"/>
        <end position="620"/>
    </location>
</feature>
<evidence type="ECO:0000256" key="15">
    <source>
        <dbReference type="PROSITE-ProRule" id="PRU00042"/>
    </source>
</evidence>